<keyword evidence="1" id="KW-0732">Signal</keyword>
<proteinExistence type="predicted"/>
<protein>
    <submittedName>
        <fullName evidence="2">Uncharacterized protein</fullName>
    </submittedName>
</protein>
<accession>A0A1B2I504</accession>
<evidence type="ECO:0000256" key="1">
    <source>
        <dbReference type="SAM" id="SignalP"/>
    </source>
</evidence>
<reference evidence="2" key="1">
    <citation type="submission" date="2016-08" db="EMBL/GenBank/DDBJ databases">
        <title>Complete genome of Cloacibacillus porcorum.</title>
        <authorList>
            <person name="Looft T."/>
            <person name="Bayles D.O."/>
            <person name="Alt D.P."/>
        </authorList>
    </citation>
    <scope>NUCLEOTIDE SEQUENCE [LARGE SCALE GENOMIC DNA]</scope>
    <source>
        <strain evidence="2">CL-84</strain>
    </source>
</reference>
<organism evidence="2 3">
    <name type="scientific">Cloacibacillus porcorum</name>
    <dbReference type="NCBI Taxonomy" id="1197717"/>
    <lineage>
        <taxon>Bacteria</taxon>
        <taxon>Thermotogati</taxon>
        <taxon>Synergistota</taxon>
        <taxon>Synergistia</taxon>
        <taxon>Synergistales</taxon>
        <taxon>Synergistaceae</taxon>
        <taxon>Cloacibacillus</taxon>
    </lineage>
</organism>
<sequence>MPPHRTNRKLQLTAFLLLLLLSALAAPSAARAAIAPVEPASDDHGVYLLSELGHLLWFRETVNDVSADIKAKLMNDIDLSEGGSPSHWPPIG</sequence>
<dbReference type="RefSeq" id="WP_066744680.1">
    <property type="nucleotide sequence ID" value="NZ_CP016757.1"/>
</dbReference>
<evidence type="ECO:0000313" key="2">
    <source>
        <dbReference type="EMBL" id="ANZ45017.1"/>
    </source>
</evidence>
<evidence type="ECO:0000313" key="3">
    <source>
        <dbReference type="Proteomes" id="UP000093044"/>
    </source>
</evidence>
<dbReference type="AlphaFoldDB" id="A0A1B2I504"/>
<gene>
    <name evidence="2" type="ORF">BED41_07950</name>
</gene>
<dbReference type="STRING" id="1197717.BED41_07950"/>
<dbReference type="Proteomes" id="UP000093044">
    <property type="component" value="Chromosome"/>
</dbReference>
<name>A0A1B2I504_9BACT</name>
<feature type="chain" id="PRO_5008538910" evidence="1">
    <location>
        <begin position="26"/>
        <end position="92"/>
    </location>
</feature>
<keyword evidence="3" id="KW-1185">Reference proteome</keyword>
<dbReference type="KEGG" id="cpor:BED41_07950"/>
<dbReference type="GeneID" id="83057782"/>
<dbReference type="EMBL" id="CP016757">
    <property type="protein sequence ID" value="ANZ45017.1"/>
    <property type="molecule type" value="Genomic_DNA"/>
</dbReference>
<feature type="signal peptide" evidence="1">
    <location>
        <begin position="1"/>
        <end position="25"/>
    </location>
</feature>